<protein>
    <submittedName>
        <fullName evidence="2">Uncharacterized protein</fullName>
    </submittedName>
</protein>
<dbReference type="RefSeq" id="XP_040717656.1">
    <property type="nucleotide sequence ID" value="XM_040853703.1"/>
</dbReference>
<dbReference type="GeneID" id="63769915"/>
<name>A0A1Y2E689_9PEZI</name>
<dbReference type="EMBL" id="MCFJ01000004">
    <property type="protein sequence ID" value="ORY67032.1"/>
    <property type="molecule type" value="Genomic_DNA"/>
</dbReference>
<evidence type="ECO:0000256" key="1">
    <source>
        <dbReference type="SAM" id="MobiDB-lite"/>
    </source>
</evidence>
<feature type="compositionally biased region" description="Low complexity" evidence="1">
    <location>
        <begin position="24"/>
        <end position="34"/>
    </location>
</feature>
<feature type="region of interest" description="Disordered" evidence="1">
    <location>
        <begin position="1"/>
        <end position="144"/>
    </location>
</feature>
<reference evidence="2 3" key="1">
    <citation type="submission" date="2016-07" db="EMBL/GenBank/DDBJ databases">
        <title>Pervasive Adenine N6-methylation of Active Genes in Fungi.</title>
        <authorList>
            <consortium name="DOE Joint Genome Institute"/>
            <person name="Mondo S.J."/>
            <person name="Dannebaum R.O."/>
            <person name="Kuo R.C."/>
            <person name="Labutti K."/>
            <person name="Haridas S."/>
            <person name="Kuo A."/>
            <person name="Salamov A."/>
            <person name="Ahrendt S.R."/>
            <person name="Lipzen A."/>
            <person name="Sullivan W."/>
            <person name="Andreopoulos W.B."/>
            <person name="Clum A."/>
            <person name="Lindquist E."/>
            <person name="Daum C."/>
            <person name="Ramamoorthy G.K."/>
            <person name="Gryganskyi A."/>
            <person name="Culley D."/>
            <person name="Magnuson J.K."/>
            <person name="James T.Y."/>
            <person name="O'Malley M.A."/>
            <person name="Stajich J.E."/>
            <person name="Spatafora J.W."/>
            <person name="Visel A."/>
            <person name="Grigoriev I.V."/>
        </authorList>
    </citation>
    <scope>NUCLEOTIDE SEQUENCE [LARGE SCALE GENOMIC DNA]</scope>
    <source>
        <strain evidence="2 3">CBS 129021</strain>
    </source>
</reference>
<dbReference type="Proteomes" id="UP000193689">
    <property type="component" value="Unassembled WGS sequence"/>
</dbReference>
<proteinExistence type="predicted"/>
<evidence type="ECO:0000313" key="3">
    <source>
        <dbReference type="Proteomes" id="UP000193689"/>
    </source>
</evidence>
<comment type="caution">
    <text evidence="2">The sequence shown here is derived from an EMBL/GenBank/DDBJ whole genome shotgun (WGS) entry which is preliminary data.</text>
</comment>
<keyword evidence="3" id="KW-1185">Reference proteome</keyword>
<organism evidence="2 3">
    <name type="scientific">Pseudomassariella vexata</name>
    <dbReference type="NCBI Taxonomy" id="1141098"/>
    <lineage>
        <taxon>Eukaryota</taxon>
        <taxon>Fungi</taxon>
        <taxon>Dikarya</taxon>
        <taxon>Ascomycota</taxon>
        <taxon>Pezizomycotina</taxon>
        <taxon>Sordariomycetes</taxon>
        <taxon>Xylariomycetidae</taxon>
        <taxon>Amphisphaeriales</taxon>
        <taxon>Pseudomassariaceae</taxon>
        <taxon>Pseudomassariella</taxon>
    </lineage>
</organism>
<feature type="compositionally biased region" description="Basic residues" evidence="1">
    <location>
        <begin position="108"/>
        <end position="119"/>
    </location>
</feature>
<feature type="compositionally biased region" description="Basic and acidic residues" evidence="1">
    <location>
        <begin position="74"/>
        <end position="87"/>
    </location>
</feature>
<dbReference type="InParanoid" id="A0A1Y2E689"/>
<sequence length="193" mass="20746">MYLSYYAEGRRKGRNGGEMLPRFSSSSDSSSSGSDYDEEIVNTPSFMRRSGPSRFTRRAAPAPASTDDDDDDNHEGLRPAPIEHELSAAKGKRKVTLRTPVASAPTAKKPKIRGARRMTRSTARTPIRRSAPATTTKGSSKKVPMRGAARDYTCDSCVVGRLGKSAAACFDQLGVDSGRCFACAVGNHKCAPL</sequence>
<gene>
    <name evidence="2" type="ORF">BCR38DRAFT_149656</name>
</gene>
<dbReference type="AlphaFoldDB" id="A0A1Y2E689"/>
<evidence type="ECO:0000313" key="2">
    <source>
        <dbReference type="EMBL" id="ORY67032.1"/>
    </source>
</evidence>
<accession>A0A1Y2E689</accession>